<dbReference type="Gene3D" id="1.10.3130.10">
    <property type="entry name" value="serine acetyltransferase, domain 1"/>
    <property type="match status" value="1"/>
</dbReference>
<comment type="caution">
    <text evidence="12">The sequence shown here is derived from an EMBL/GenBank/DDBJ whole genome shotgun (WGS) entry which is preliminary data.</text>
</comment>
<dbReference type="CDD" id="cd03354">
    <property type="entry name" value="LbH_SAT"/>
    <property type="match status" value="1"/>
</dbReference>
<dbReference type="GO" id="GO:0006535">
    <property type="term" value="P:cysteine biosynthetic process from serine"/>
    <property type="evidence" value="ECO:0007669"/>
    <property type="project" value="InterPro"/>
</dbReference>
<evidence type="ECO:0000256" key="1">
    <source>
        <dbReference type="ARBA" id="ARBA00004876"/>
    </source>
</evidence>
<dbReference type="RefSeq" id="WP_010391114.1">
    <property type="nucleotide sequence ID" value="NZ_BPKT01000002.1"/>
</dbReference>
<dbReference type="OMA" id="IGAHAQI"/>
<evidence type="ECO:0000256" key="4">
    <source>
        <dbReference type="ARBA" id="ARBA00018522"/>
    </source>
</evidence>
<dbReference type="GO" id="GO:0005737">
    <property type="term" value="C:cytoplasm"/>
    <property type="evidence" value="ECO:0007669"/>
    <property type="project" value="InterPro"/>
</dbReference>
<proteinExistence type="inferred from homology"/>
<dbReference type="AlphaFoldDB" id="A0A9Q3XTH5"/>
<evidence type="ECO:0000313" key="12">
    <source>
        <dbReference type="EMBL" id="MBZ5962700.1"/>
    </source>
</evidence>
<dbReference type="EMBL" id="JAHBFI010000014">
    <property type="protein sequence ID" value="MBZ5962700.1"/>
    <property type="molecule type" value="Genomic_DNA"/>
</dbReference>
<dbReference type="PIRSF" id="PIRSF000441">
    <property type="entry name" value="CysE"/>
    <property type="match status" value="1"/>
</dbReference>
<evidence type="ECO:0000256" key="2">
    <source>
        <dbReference type="ARBA" id="ARBA00007274"/>
    </source>
</evidence>
<dbReference type="Pfam" id="PF00132">
    <property type="entry name" value="Hexapep"/>
    <property type="match status" value="1"/>
</dbReference>
<dbReference type="FunFam" id="2.160.10.10:FF:000007">
    <property type="entry name" value="Serine acetyltransferase"/>
    <property type="match status" value="1"/>
</dbReference>
<evidence type="ECO:0000256" key="11">
    <source>
        <dbReference type="PIRNR" id="PIRNR000441"/>
    </source>
</evidence>
<gene>
    <name evidence="12" type="ORF">KIJ12_06010</name>
</gene>
<sequence length="172" mass="18474">MFATAKAILKQDPAAHSLMMVILTYPGLHALGYHRLSHWLHVHKHYLLGAIIARFAAKRTGVVIAPGAQIGQRVFIDHGIGVVIGETAIIEDDVTILHGVTVGARNITNGRRHPHIEHHSFIGAHAQILGPITIASYSKVGANAVVLNDVPDHATVVGNPARIVNFKLKASI</sequence>
<evidence type="ECO:0000256" key="8">
    <source>
        <dbReference type="ARBA" id="ARBA00023192"/>
    </source>
</evidence>
<comment type="pathway">
    <text evidence="1">Amino-acid biosynthesis; L-cysteine biosynthesis; L-cysteine from L-serine: step 1/2.</text>
</comment>
<organism evidence="12 13">
    <name type="scientific">Leuconostoc gasicomitatum</name>
    <dbReference type="NCBI Taxonomy" id="115778"/>
    <lineage>
        <taxon>Bacteria</taxon>
        <taxon>Bacillati</taxon>
        <taxon>Bacillota</taxon>
        <taxon>Bacilli</taxon>
        <taxon>Lactobacillales</taxon>
        <taxon>Lactobacillaceae</taxon>
        <taxon>Leuconostoc</taxon>
        <taxon>Leuconostoc gelidum group</taxon>
    </lineage>
</organism>
<reference evidence="12" key="1">
    <citation type="submission" date="2021-05" db="EMBL/GenBank/DDBJ databases">
        <title>Pangenome of Leuconostoc gelidum warrants species status for Leuconostoc gelidum subsp. gasicomitatum.</title>
        <authorList>
            <person name="Johansson P."/>
            <person name="Sade E."/>
            <person name="Hultman J."/>
            <person name="Auvinen P."/>
            <person name="Bjorkroth J."/>
        </authorList>
    </citation>
    <scope>NUCLEOTIDE SEQUENCE</scope>
    <source>
        <strain evidence="12">A.21.4</strain>
    </source>
</reference>
<dbReference type="Proteomes" id="UP000752647">
    <property type="component" value="Unassembled WGS sequence"/>
</dbReference>
<dbReference type="SUPFAM" id="SSF51161">
    <property type="entry name" value="Trimeric LpxA-like enzymes"/>
    <property type="match status" value="1"/>
</dbReference>
<evidence type="ECO:0000256" key="3">
    <source>
        <dbReference type="ARBA" id="ARBA00013266"/>
    </source>
</evidence>
<dbReference type="InterPro" id="IPR045304">
    <property type="entry name" value="LbH_SAT"/>
</dbReference>
<comment type="similarity">
    <text evidence="2 11">Belongs to the transferase hexapeptide repeat family.</text>
</comment>
<keyword evidence="9 11" id="KW-0012">Acyltransferase</keyword>
<dbReference type="Gene3D" id="2.160.10.10">
    <property type="entry name" value="Hexapeptide repeat proteins"/>
    <property type="match status" value="1"/>
</dbReference>
<dbReference type="EC" id="2.3.1.30" evidence="3 11"/>
<dbReference type="InterPro" id="IPR018357">
    <property type="entry name" value="Hexapep_transf_CS"/>
</dbReference>
<evidence type="ECO:0000256" key="5">
    <source>
        <dbReference type="ARBA" id="ARBA00022605"/>
    </source>
</evidence>
<comment type="catalytic activity">
    <reaction evidence="10 11">
        <text>L-serine + acetyl-CoA = O-acetyl-L-serine + CoA</text>
        <dbReference type="Rhea" id="RHEA:24560"/>
        <dbReference type="ChEBI" id="CHEBI:33384"/>
        <dbReference type="ChEBI" id="CHEBI:57287"/>
        <dbReference type="ChEBI" id="CHEBI:57288"/>
        <dbReference type="ChEBI" id="CHEBI:58340"/>
        <dbReference type="EC" id="2.3.1.30"/>
    </reaction>
</comment>
<dbReference type="NCBIfam" id="NF041874">
    <property type="entry name" value="EPS_EpsC"/>
    <property type="match status" value="1"/>
</dbReference>
<dbReference type="GO" id="GO:0009001">
    <property type="term" value="F:serine O-acetyltransferase activity"/>
    <property type="evidence" value="ECO:0007669"/>
    <property type="project" value="UniProtKB-EC"/>
</dbReference>
<evidence type="ECO:0000256" key="10">
    <source>
        <dbReference type="ARBA" id="ARBA00049486"/>
    </source>
</evidence>
<dbReference type="GeneID" id="34300278"/>
<keyword evidence="7" id="KW-0677">Repeat</keyword>
<dbReference type="InterPro" id="IPR005881">
    <property type="entry name" value="Ser_O-AcTrfase"/>
</dbReference>
<dbReference type="InterPro" id="IPR053376">
    <property type="entry name" value="Serine_acetyltransferase"/>
</dbReference>
<keyword evidence="5" id="KW-0028">Amino-acid biosynthesis</keyword>
<dbReference type="PROSITE" id="PS00101">
    <property type="entry name" value="HEXAPEP_TRANSFERASES"/>
    <property type="match status" value="1"/>
</dbReference>
<evidence type="ECO:0000256" key="7">
    <source>
        <dbReference type="ARBA" id="ARBA00022737"/>
    </source>
</evidence>
<evidence type="ECO:0000313" key="13">
    <source>
        <dbReference type="Proteomes" id="UP000752647"/>
    </source>
</evidence>
<dbReference type="InterPro" id="IPR001451">
    <property type="entry name" value="Hexapep"/>
</dbReference>
<evidence type="ECO:0000256" key="9">
    <source>
        <dbReference type="ARBA" id="ARBA00023315"/>
    </source>
</evidence>
<dbReference type="PANTHER" id="PTHR42811">
    <property type="entry name" value="SERINE ACETYLTRANSFERASE"/>
    <property type="match status" value="1"/>
</dbReference>
<name>A0A9Q3XTH5_9LACO</name>
<dbReference type="InterPro" id="IPR011004">
    <property type="entry name" value="Trimer_LpxA-like_sf"/>
</dbReference>
<keyword evidence="8" id="KW-0198">Cysteine biosynthesis</keyword>
<dbReference type="InterPro" id="IPR042122">
    <property type="entry name" value="Ser_AcTrfase_N_sf"/>
</dbReference>
<protein>
    <recommendedName>
        <fullName evidence="4 11">Serine acetyltransferase</fullName>
        <ecNumber evidence="3 11">2.3.1.30</ecNumber>
    </recommendedName>
</protein>
<keyword evidence="6 11" id="KW-0808">Transferase</keyword>
<evidence type="ECO:0000256" key="6">
    <source>
        <dbReference type="ARBA" id="ARBA00022679"/>
    </source>
</evidence>
<accession>A0A9Q3XTH5</accession>